<proteinExistence type="predicted"/>
<reference evidence="1" key="1">
    <citation type="journal article" date="2015" name="Nature">
        <title>Complex archaea that bridge the gap between prokaryotes and eukaryotes.</title>
        <authorList>
            <person name="Spang A."/>
            <person name="Saw J.H."/>
            <person name="Jorgensen S.L."/>
            <person name="Zaremba-Niedzwiedzka K."/>
            <person name="Martijn J."/>
            <person name="Lind A.E."/>
            <person name="van Eijk R."/>
            <person name="Schleper C."/>
            <person name="Guy L."/>
            <person name="Ettema T.J."/>
        </authorList>
    </citation>
    <scope>NUCLEOTIDE SEQUENCE</scope>
</reference>
<protein>
    <recommendedName>
        <fullName evidence="2">Thiol:disulfide interchange protein DsbD N-terminal domain-containing protein</fullName>
    </recommendedName>
</protein>
<evidence type="ECO:0000313" key="1">
    <source>
        <dbReference type="EMBL" id="KKM74591.1"/>
    </source>
</evidence>
<sequence>MLKEAGKLDITLRVQACSDEGVCLAPANLNLNDIDTKNVNL</sequence>
<dbReference type="EMBL" id="LAZR01009115">
    <property type="protein sequence ID" value="KKM74591.1"/>
    <property type="molecule type" value="Genomic_DNA"/>
</dbReference>
<accession>A0A0F9KIL1</accession>
<evidence type="ECO:0008006" key="2">
    <source>
        <dbReference type="Google" id="ProtNLM"/>
    </source>
</evidence>
<comment type="caution">
    <text evidence="1">The sequence shown here is derived from an EMBL/GenBank/DDBJ whole genome shotgun (WGS) entry which is preliminary data.</text>
</comment>
<dbReference type="AlphaFoldDB" id="A0A0F9KIL1"/>
<organism evidence="1">
    <name type="scientific">marine sediment metagenome</name>
    <dbReference type="NCBI Taxonomy" id="412755"/>
    <lineage>
        <taxon>unclassified sequences</taxon>
        <taxon>metagenomes</taxon>
        <taxon>ecological metagenomes</taxon>
    </lineage>
</organism>
<gene>
    <name evidence="1" type="ORF">LCGC14_1398780</name>
</gene>
<name>A0A0F9KIL1_9ZZZZ</name>